<sequence length="811" mass="89971">MAESQDGIDIPSPSVFLGPSASSDDRSPTITKHARKPSRTERATVPTAATPSLSLKPKQSKSRNGCITCKAKRLKCDEEKPGCQQCAKRKVECGGYKKDFKWRPFEDSNVKINIDRQNKISLPQRPSEAVTQDSSPVDEETQSAPPEPSRAKARKIDRTSKDSSVTPGKSTATRTDKTDSPPRAVPDQDSRDDATKEHTSPVEPSWRSTDQSASQSQLPPDELSTTNFRATPQPQPCPRHDSPTLTELLLAFPEPSPDDDDFIPFDMPNGFSMPFIEDLDLDPALSLPLLDHEAEDILRQDQSKDFDRSLWAQHSSKTGMTFPQIRGPIGYLYAEPNLAPDSPEMLALRFDKLTCGILSVMDGPTENPWRSLIWPMTQQSPALYHAVTAMTAYHSSTDLPVLRLAGHYHKHASIQYIQEGIRDNSMSDQTAIATALALGFSESWDQHTASGNTHIKGAQALVKRALAEHQENPLQGEELGRLKFLCNAWVYMDVIARLTAVDSDDSNDFDNAFLFCGAAPTTELGHGFGIDFGMPVDARLDPLMGCASTLFPLIGRVANLVKKVFRSQTNSPSVISQANDLRLLLETWEPPDFIEPPEDPTSQVQHALQTAEAYRWATLLHLHQSVPELPSVPSSELGQKVLTYLATVPLASRTTIVQIYPLMVAGCEAATEEDRQWVRDRWTAMHTRMRIGPIDKCSTVTEEVWRRRDSYEARPSQHRRLVATADLQLPRFGSGKLKRSHSSFQNSAPGRAGIVFSLADVDIDGQGENNCWPPRSTARANIGAMDPAYTVRGHLHWVGVMFEWQWEVLLG</sequence>
<keyword evidence="2" id="KW-0539">Nucleus</keyword>
<dbReference type="Pfam" id="PF00172">
    <property type="entry name" value="Zn_clus"/>
    <property type="match status" value="1"/>
</dbReference>
<dbReference type="GO" id="GO:0045944">
    <property type="term" value="P:positive regulation of transcription by RNA polymerase II"/>
    <property type="evidence" value="ECO:0007669"/>
    <property type="project" value="TreeGrafter"/>
</dbReference>
<evidence type="ECO:0000256" key="3">
    <source>
        <dbReference type="SAM" id="MobiDB-lite"/>
    </source>
</evidence>
<keyword evidence="6" id="KW-1185">Reference proteome</keyword>
<dbReference type="Gene3D" id="4.10.240.10">
    <property type="entry name" value="Zn(2)-C6 fungal-type DNA-binding domain"/>
    <property type="match status" value="1"/>
</dbReference>
<dbReference type="EMBL" id="CP051142">
    <property type="protein sequence ID" value="QIX01065.1"/>
    <property type="molecule type" value="Genomic_DNA"/>
</dbReference>
<dbReference type="AlphaFoldDB" id="A0A6H0Y2B9"/>
<feature type="domain" description="Zn(2)-C6 fungal-type" evidence="4">
    <location>
        <begin position="65"/>
        <end position="93"/>
    </location>
</feature>
<dbReference type="PROSITE" id="PS00463">
    <property type="entry name" value="ZN2_CY6_FUNGAL_1"/>
    <property type="match status" value="1"/>
</dbReference>
<dbReference type="CDD" id="cd00067">
    <property type="entry name" value="GAL4"/>
    <property type="match status" value="1"/>
</dbReference>
<proteinExistence type="predicted"/>
<evidence type="ECO:0000256" key="2">
    <source>
        <dbReference type="ARBA" id="ARBA00023242"/>
    </source>
</evidence>
<accession>A0A6H0Y2B9</accession>
<reference evidence="5 6" key="1">
    <citation type="journal article" date="2016" name="Sci. Rep.">
        <title>Peltaster fructicola genome reveals evolution from an invasive phytopathogen to an ectophytic parasite.</title>
        <authorList>
            <person name="Xu C."/>
            <person name="Chen H."/>
            <person name="Gleason M.L."/>
            <person name="Xu J.R."/>
            <person name="Liu H."/>
            <person name="Zhang R."/>
            <person name="Sun G."/>
        </authorList>
    </citation>
    <scope>NUCLEOTIDE SEQUENCE [LARGE SCALE GENOMIC DNA]</scope>
    <source>
        <strain evidence="5 6">LNHT1506</strain>
    </source>
</reference>
<dbReference type="InterPro" id="IPR036864">
    <property type="entry name" value="Zn2-C6_fun-type_DNA-bd_sf"/>
</dbReference>
<organism evidence="5 6">
    <name type="scientific">Peltaster fructicola</name>
    <dbReference type="NCBI Taxonomy" id="286661"/>
    <lineage>
        <taxon>Eukaryota</taxon>
        <taxon>Fungi</taxon>
        <taxon>Dikarya</taxon>
        <taxon>Ascomycota</taxon>
        <taxon>Pezizomycotina</taxon>
        <taxon>Dothideomycetes</taxon>
        <taxon>Dothideomycetes incertae sedis</taxon>
        <taxon>Peltaster</taxon>
    </lineage>
</organism>
<dbReference type="PROSITE" id="PS50048">
    <property type="entry name" value="ZN2_CY6_FUNGAL_2"/>
    <property type="match status" value="1"/>
</dbReference>
<dbReference type="InterPro" id="IPR021858">
    <property type="entry name" value="Fun_TF"/>
</dbReference>
<dbReference type="SUPFAM" id="SSF57701">
    <property type="entry name" value="Zn2/Cys6 DNA-binding domain"/>
    <property type="match status" value="1"/>
</dbReference>
<feature type="compositionally biased region" description="Basic and acidic residues" evidence="3">
    <location>
        <begin position="174"/>
        <end position="200"/>
    </location>
</feature>
<dbReference type="Proteomes" id="UP000503462">
    <property type="component" value="Chromosome 4"/>
</dbReference>
<feature type="region of interest" description="Disordered" evidence="3">
    <location>
        <begin position="1"/>
        <end position="64"/>
    </location>
</feature>
<comment type="subcellular location">
    <subcellularLocation>
        <location evidence="1">Nucleus</location>
    </subcellularLocation>
</comment>
<dbReference type="GO" id="GO:0000976">
    <property type="term" value="F:transcription cis-regulatory region binding"/>
    <property type="evidence" value="ECO:0007669"/>
    <property type="project" value="TreeGrafter"/>
</dbReference>
<dbReference type="PANTHER" id="PTHR37534">
    <property type="entry name" value="TRANSCRIPTIONAL ACTIVATOR PROTEIN UGA3"/>
    <property type="match status" value="1"/>
</dbReference>
<dbReference type="PANTHER" id="PTHR37534:SF47">
    <property type="entry name" value="ZN(2)-C6 FUNGAL-TYPE DOMAIN-CONTAINING PROTEIN"/>
    <property type="match status" value="1"/>
</dbReference>
<feature type="compositionally biased region" description="Polar residues" evidence="3">
    <location>
        <begin position="162"/>
        <end position="173"/>
    </location>
</feature>
<dbReference type="GO" id="GO:0005634">
    <property type="term" value="C:nucleus"/>
    <property type="evidence" value="ECO:0007669"/>
    <property type="project" value="UniProtKB-SubCell"/>
</dbReference>
<dbReference type="SMART" id="SM00066">
    <property type="entry name" value="GAL4"/>
    <property type="match status" value="1"/>
</dbReference>
<dbReference type="Pfam" id="PF11951">
    <property type="entry name" value="Fungal_trans_2"/>
    <property type="match status" value="1"/>
</dbReference>
<feature type="compositionally biased region" description="Polar residues" evidence="3">
    <location>
        <begin position="206"/>
        <end position="232"/>
    </location>
</feature>
<gene>
    <name evidence="5" type="ORF">AMS68_006582</name>
</gene>
<evidence type="ECO:0000259" key="4">
    <source>
        <dbReference type="PROSITE" id="PS50048"/>
    </source>
</evidence>
<name>A0A6H0Y2B9_9PEZI</name>
<evidence type="ECO:0000256" key="1">
    <source>
        <dbReference type="ARBA" id="ARBA00004123"/>
    </source>
</evidence>
<dbReference type="GO" id="GO:0000981">
    <property type="term" value="F:DNA-binding transcription factor activity, RNA polymerase II-specific"/>
    <property type="evidence" value="ECO:0007669"/>
    <property type="project" value="InterPro"/>
</dbReference>
<protein>
    <recommendedName>
        <fullName evidence="4">Zn(2)-C6 fungal-type domain-containing protein</fullName>
    </recommendedName>
</protein>
<evidence type="ECO:0000313" key="6">
    <source>
        <dbReference type="Proteomes" id="UP000503462"/>
    </source>
</evidence>
<dbReference type="GO" id="GO:0008270">
    <property type="term" value="F:zinc ion binding"/>
    <property type="evidence" value="ECO:0007669"/>
    <property type="project" value="InterPro"/>
</dbReference>
<evidence type="ECO:0000313" key="5">
    <source>
        <dbReference type="EMBL" id="QIX01065.1"/>
    </source>
</evidence>
<dbReference type="InterPro" id="IPR001138">
    <property type="entry name" value="Zn2Cys6_DnaBD"/>
</dbReference>
<feature type="region of interest" description="Disordered" evidence="3">
    <location>
        <begin position="114"/>
        <end position="242"/>
    </location>
</feature>
<dbReference type="OrthoDB" id="3886144at2759"/>